<organism evidence="2 3">
    <name type="scientific">Tolypothrix tenuis PCC 7101</name>
    <dbReference type="NCBI Taxonomy" id="231146"/>
    <lineage>
        <taxon>Bacteria</taxon>
        <taxon>Bacillati</taxon>
        <taxon>Cyanobacteriota</taxon>
        <taxon>Cyanophyceae</taxon>
        <taxon>Nostocales</taxon>
        <taxon>Tolypothrichaceae</taxon>
        <taxon>Tolypothrix</taxon>
    </lineage>
</organism>
<protein>
    <recommendedName>
        <fullName evidence="1">Phosphodiester glycosidase domain-containing protein</fullName>
    </recommendedName>
</protein>
<dbReference type="Pfam" id="PF09992">
    <property type="entry name" value="NAGPA"/>
    <property type="match status" value="1"/>
</dbReference>
<accession>A0A1Z4N3E0</accession>
<name>A0A1Z4N3E0_9CYAN</name>
<dbReference type="PANTHER" id="PTHR40446">
    <property type="entry name" value="N-ACETYLGLUCOSAMINE-1-PHOSPHODIESTER ALPHA-N-ACETYLGLUCOSAMINIDASE"/>
    <property type="match status" value="1"/>
</dbReference>
<reference evidence="2 3" key="1">
    <citation type="submission" date="2017-06" db="EMBL/GenBank/DDBJ databases">
        <title>Genome sequencing of cyanobaciteial culture collection at National Institute for Environmental Studies (NIES).</title>
        <authorList>
            <person name="Hirose Y."/>
            <person name="Shimura Y."/>
            <person name="Fujisawa T."/>
            <person name="Nakamura Y."/>
            <person name="Kawachi M."/>
        </authorList>
    </citation>
    <scope>NUCLEOTIDE SEQUENCE [LARGE SCALE GENOMIC DNA]</scope>
    <source>
        <strain evidence="2 3">NIES-37</strain>
    </source>
</reference>
<dbReference type="KEGG" id="ttq:NIES37_42390"/>
<feature type="domain" description="Phosphodiester glycosidase" evidence="1">
    <location>
        <begin position="93"/>
        <end position="282"/>
    </location>
</feature>
<dbReference type="InterPro" id="IPR018711">
    <property type="entry name" value="NAGPA"/>
</dbReference>
<evidence type="ECO:0000259" key="1">
    <source>
        <dbReference type="Pfam" id="PF09992"/>
    </source>
</evidence>
<gene>
    <name evidence="2" type="ORF">NIES37_42390</name>
</gene>
<keyword evidence="3" id="KW-1185">Reference proteome</keyword>
<evidence type="ECO:0000313" key="3">
    <source>
        <dbReference type="Proteomes" id="UP000218785"/>
    </source>
</evidence>
<dbReference type="Proteomes" id="UP000218785">
    <property type="component" value="Chromosome"/>
</dbReference>
<dbReference type="PANTHER" id="PTHR40446:SF2">
    <property type="entry name" value="N-ACETYLGLUCOSAMINE-1-PHOSPHODIESTER ALPHA-N-ACETYLGLUCOSAMINIDASE"/>
    <property type="match status" value="1"/>
</dbReference>
<sequence>MLAGFSSLLLAPALFYGWLCILRPSRSDRQQVLFQGIVYQRRAVSQTRPVMLHIVTIDLTAPGVKPLVTPGLPEKGKKTNARTTSEFLNEFKLQLAVNGSYFHNFYEKSPWDYYPHSGDPSYPLGEVISNGHRYSNPEENKAVLCFAQNNLAQIFVSGKCPKDTFQAIAGQEMLVTEGKPVISHLQENKPYPRLAAAINQKGNKLWLIAVDGKQPLYSEGLTLTELTKTAIDLGADSAINMDGGGSVTLVMGKADGAKVLNAPVHTKLPMRERPVGNHLGFYALPTSVNTAKSK</sequence>
<dbReference type="EMBL" id="AP018248">
    <property type="protein sequence ID" value="BAZ00250.1"/>
    <property type="molecule type" value="Genomic_DNA"/>
</dbReference>
<evidence type="ECO:0000313" key="2">
    <source>
        <dbReference type="EMBL" id="BAZ00250.1"/>
    </source>
</evidence>
<dbReference type="AlphaFoldDB" id="A0A1Z4N3E0"/>
<proteinExistence type="predicted"/>